<dbReference type="SUPFAM" id="SSF54060">
    <property type="entry name" value="His-Me finger endonucleases"/>
    <property type="match status" value="1"/>
</dbReference>
<name>A0AAN7Q1E5_9COLE</name>
<dbReference type="Gene3D" id="3.40.570.10">
    <property type="entry name" value="Extracellular Endonuclease, subunit A"/>
    <property type="match status" value="1"/>
</dbReference>
<sequence length="411" mass="45833">MKLLLFICTAFVLRQTLCATFPKAGCAILVNEHVSDPQPLLVLQNDAVTDVEAMVLPDDELGTINFNKGESIDIACPGTEVVVSNVSTHKDVVSISCSSGIKFTVNGKAVPFPEITCLKTPSNLAQYTGKTCGASKYKEIEIGFQVQDRFIRHITTCFDDKLQHAVYSQSYLVYNIAGSQVNYPRPVFQVGKFYNVKPDTVDALYSRKGQALTINGILGLEESDTSVIHPTSNIYLATGHYVPKAEFVFGIQQRLTFYYVNAAPQWQNFNGGNWNTMEANYRKLAEERQTDFIVYTGSYGIATLPDVNDDEQELYLWIGPNGKKGIPIPAQFYKVIYDPLSKAGVALLGFNNPHKEYDESDKICKDICNKISWLTWKAKDPNLGLAYCCEVNDFRKTVKDLPKFTVTSLLT</sequence>
<evidence type="ECO:0000256" key="6">
    <source>
        <dbReference type="SAM" id="SignalP"/>
    </source>
</evidence>
<proteinExistence type="inferred from homology"/>
<dbReference type="InterPro" id="IPR040255">
    <property type="entry name" value="Non-specific_endonuclease"/>
</dbReference>
<feature type="binding site" evidence="5">
    <location>
        <position position="270"/>
    </location>
    <ligand>
        <name>Mg(2+)</name>
        <dbReference type="ChEBI" id="CHEBI:18420"/>
        <note>catalytic</note>
    </ligand>
</feature>
<dbReference type="GO" id="GO:0005743">
    <property type="term" value="C:mitochondrial inner membrane"/>
    <property type="evidence" value="ECO:0007669"/>
    <property type="project" value="TreeGrafter"/>
</dbReference>
<comment type="similarity">
    <text evidence="1">Belongs to the DNA/RNA non-specific endonuclease family.</text>
</comment>
<reference evidence="9" key="1">
    <citation type="submission" date="2023-01" db="EMBL/GenBank/DDBJ databases">
        <title>Key to firefly adult light organ development and bioluminescence: homeobox transcription factors regulate luciferase expression and transportation to peroxisome.</title>
        <authorList>
            <person name="Fu X."/>
        </authorList>
    </citation>
    <scope>NUCLEOTIDE SEQUENCE [LARGE SCALE GENOMIC DNA]</scope>
</reference>
<evidence type="ECO:0000256" key="1">
    <source>
        <dbReference type="ARBA" id="ARBA00010052"/>
    </source>
</evidence>
<dbReference type="GO" id="GO:0003676">
    <property type="term" value="F:nucleic acid binding"/>
    <property type="evidence" value="ECO:0007669"/>
    <property type="project" value="InterPro"/>
</dbReference>
<evidence type="ECO:0000259" key="7">
    <source>
        <dbReference type="SMART" id="SM00892"/>
    </source>
</evidence>
<protein>
    <recommendedName>
        <fullName evidence="7">DNA/RNA non-specific endonuclease/pyrophosphatase/phosphodiesterase domain-containing protein</fullName>
    </recommendedName>
</protein>
<evidence type="ECO:0000256" key="4">
    <source>
        <dbReference type="PIRSR" id="PIRSR640255-1"/>
    </source>
</evidence>
<dbReference type="Pfam" id="PF01223">
    <property type="entry name" value="Endonuclease_NS"/>
    <property type="match status" value="1"/>
</dbReference>
<dbReference type="Proteomes" id="UP001353858">
    <property type="component" value="Unassembled WGS sequence"/>
</dbReference>
<keyword evidence="2" id="KW-0540">Nuclease</keyword>
<keyword evidence="5" id="KW-0479">Metal-binding</keyword>
<keyword evidence="9" id="KW-1185">Reference proteome</keyword>
<keyword evidence="3" id="KW-0255">Endonuclease</keyword>
<dbReference type="FunFam" id="3.40.570.10:FF:000007">
    <property type="entry name" value="Alkaline nuclease"/>
    <property type="match status" value="1"/>
</dbReference>
<dbReference type="GO" id="GO:0000014">
    <property type="term" value="F:single-stranded DNA endodeoxyribonuclease activity"/>
    <property type="evidence" value="ECO:0007669"/>
    <property type="project" value="TreeGrafter"/>
</dbReference>
<gene>
    <name evidence="8" type="ORF">RN001_006133</name>
</gene>
<feature type="active site" description="Proton acceptor" evidence="4">
    <location>
        <position position="240"/>
    </location>
</feature>
<dbReference type="InterPro" id="IPR044925">
    <property type="entry name" value="His-Me_finger_sf"/>
</dbReference>
<dbReference type="InterPro" id="IPR044929">
    <property type="entry name" value="DNA/RNA_non-sp_Endonuclease_sf"/>
</dbReference>
<dbReference type="InterPro" id="IPR001604">
    <property type="entry name" value="Endo_G_ENPP1-like_dom"/>
</dbReference>
<dbReference type="GO" id="GO:0006309">
    <property type="term" value="P:apoptotic DNA fragmentation"/>
    <property type="evidence" value="ECO:0007669"/>
    <property type="project" value="TreeGrafter"/>
</dbReference>
<evidence type="ECO:0000256" key="2">
    <source>
        <dbReference type="ARBA" id="ARBA00022722"/>
    </source>
</evidence>
<dbReference type="PANTHER" id="PTHR13966:SF19">
    <property type="entry name" value="NUCLEASE EXOG, MITOCHONDRIAL"/>
    <property type="match status" value="1"/>
</dbReference>
<dbReference type="PANTHER" id="PTHR13966">
    <property type="entry name" value="ENDONUCLEASE RELATED"/>
    <property type="match status" value="1"/>
</dbReference>
<keyword evidence="3" id="KW-0378">Hydrolase</keyword>
<accession>A0AAN7Q1E5</accession>
<comment type="caution">
    <text evidence="8">The sequence shown here is derived from an EMBL/GenBank/DDBJ whole genome shotgun (WGS) entry which is preliminary data.</text>
</comment>
<feature type="chain" id="PRO_5042987681" description="DNA/RNA non-specific endonuclease/pyrophosphatase/phosphodiesterase domain-containing protein" evidence="6">
    <location>
        <begin position="19"/>
        <end position="411"/>
    </location>
</feature>
<evidence type="ECO:0000313" key="8">
    <source>
        <dbReference type="EMBL" id="KAK4882814.1"/>
    </source>
</evidence>
<feature type="domain" description="DNA/RNA non-specific endonuclease/pyrophosphatase/phosphodiesterase" evidence="7">
    <location>
        <begin position="150"/>
        <end position="394"/>
    </location>
</feature>
<dbReference type="SMART" id="SM00892">
    <property type="entry name" value="Endonuclease_NS"/>
    <property type="match status" value="1"/>
</dbReference>
<feature type="signal peptide" evidence="6">
    <location>
        <begin position="1"/>
        <end position="18"/>
    </location>
</feature>
<evidence type="ECO:0000256" key="3">
    <source>
        <dbReference type="ARBA" id="ARBA00022759"/>
    </source>
</evidence>
<evidence type="ECO:0000313" key="9">
    <source>
        <dbReference type="Proteomes" id="UP001353858"/>
    </source>
</evidence>
<dbReference type="AlphaFoldDB" id="A0AAN7Q1E5"/>
<dbReference type="GO" id="GO:0004521">
    <property type="term" value="F:RNA endonuclease activity"/>
    <property type="evidence" value="ECO:0007669"/>
    <property type="project" value="TreeGrafter"/>
</dbReference>
<dbReference type="GO" id="GO:0005634">
    <property type="term" value="C:nucleus"/>
    <property type="evidence" value="ECO:0007669"/>
    <property type="project" value="TreeGrafter"/>
</dbReference>
<dbReference type="EMBL" id="JARPUR010000002">
    <property type="protein sequence ID" value="KAK4882814.1"/>
    <property type="molecule type" value="Genomic_DNA"/>
</dbReference>
<dbReference type="GO" id="GO:0046872">
    <property type="term" value="F:metal ion binding"/>
    <property type="evidence" value="ECO:0007669"/>
    <property type="project" value="UniProtKB-KW"/>
</dbReference>
<evidence type="ECO:0000256" key="5">
    <source>
        <dbReference type="PIRSR" id="PIRSR640255-2"/>
    </source>
</evidence>
<organism evidence="8 9">
    <name type="scientific">Aquatica leii</name>
    <dbReference type="NCBI Taxonomy" id="1421715"/>
    <lineage>
        <taxon>Eukaryota</taxon>
        <taxon>Metazoa</taxon>
        <taxon>Ecdysozoa</taxon>
        <taxon>Arthropoda</taxon>
        <taxon>Hexapoda</taxon>
        <taxon>Insecta</taxon>
        <taxon>Pterygota</taxon>
        <taxon>Neoptera</taxon>
        <taxon>Endopterygota</taxon>
        <taxon>Coleoptera</taxon>
        <taxon>Polyphaga</taxon>
        <taxon>Elateriformia</taxon>
        <taxon>Elateroidea</taxon>
        <taxon>Lampyridae</taxon>
        <taxon>Luciolinae</taxon>
        <taxon>Aquatica</taxon>
    </lineage>
</organism>
<keyword evidence="6" id="KW-0732">Signal</keyword>